<evidence type="ECO:0000313" key="6">
    <source>
        <dbReference type="Proteomes" id="UP000325372"/>
    </source>
</evidence>
<dbReference type="GO" id="GO:0000287">
    <property type="term" value="F:magnesium ion binding"/>
    <property type="evidence" value="ECO:0007669"/>
    <property type="project" value="TreeGrafter"/>
</dbReference>
<comment type="catalytic activity">
    <reaction evidence="1">
        <text>GMP + diphosphate = guanine + 5-phospho-alpha-D-ribose 1-diphosphate</text>
        <dbReference type="Rhea" id="RHEA:25424"/>
        <dbReference type="ChEBI" id="CHEBI:16235"/>
        <dbReference type="ChEBI" id="CHEBI:33019"/>
        <dbReference type="ChEBI" id="CHEBI:58017"/>
        <dbReference type="ChEBI" id="CHEBI:58115"/>
        <dbReference type="EC" id="2.4.2.8"/>
    </reaction>
    <physiologicalReaction direction="right-to-left" evidence="1">
        <dbReference type="Rhea" id="RHEA:25426"/>
    </physiologicalReaction>
</comment>
<dbReference type="AlphaFoldDB" id="A0A5N0TF69"/>
<keyword evidence="6" id="KW-1185">Reference proteome</keyword>
<dbReference type="EMBL" id="VYXP01000002">
    <property type="protein sequence ID" value="KAA9133261.1"/>
    <property type="molecule type" value="Genomic_DNA"/>
</dbReference>
<gene>
    <name evidence="5" type="ORF">F3N42_02600</name>
</gene>
<comment type="catalytic activity">
    <reaction evidence="2">
        <text>IMP + diphosphate = hypoxanthine + 5-phospho-alpha-D-ribose 1-diphosphate</text>
        <dbReference type="Rhea" id="RHEA:17973"/>
        <dbReference type="ChEBI" id="CHEBI:17368"/>
        <dbReference type="ChEBI" id="CHEBI:33019"/>
        <dbReference type="ChEBI" id="CHEBI:58017"/>
        <dbReference type="ChEBI" id="CHEBI:58053"/>
        <dbReference type="EC" id="2.4.2.8"/>
    </reaction>
    <physiologicalReaction direction="right-to-left" evidence="2">
        <dbReference type="Rhea" id="RHEA:17975"/>
    </physiologicalReaction>
</comment>
<dbReference type="InterPro" id="IPR000836">
    <property type="entry name" value="PRTase_dom"/>
</dbReference>
<dbReference type="NCBIfam" id="NF006605">
    <property type="entry name" value="PRK09162.1"/>
    <property type="match status" value="1"/>
</dbReference>
<dbReference type="GO" id="GO:0005829">
    <property type="term" value="C:cytosol"/>
    <property type="evidence" value="ECO:0007669"/>
    <property type="project" value="TreeGrafter"/>
</dbReference>
<comment type="caution">
    <text evidence="5">The sequence shown here is derived from an EMBL/GenBank/DDBJ whole genome shotgun (WGS) entry which is preliminary data.</text>
</comment>
<evidence type="ECO:0000313" key="5">
    <source>
        <dbReference type="EMBL" id="KAA9133261.1"/>
    </source>
</evidence>
<evidence type="ECO:0000259" key="4">
    <source>
        <dbReference type="Pfam" id="PF00156"/>
    </source>
</evidence>
<feature type="domain" description="Phosphoribosyltransferase" evidence="4">
    <location>
        <begin position="21"/>
        <end position="171"/>
    </location>
</feature>
<protein>
    <submittedName>
        <fullName evidence="5">Hypoxanthine-guanine phosphoribosyltransferase</fullName>
        <ecNumber evidence="5">2.4.2.8</ecNumber>
    </submittedName>
</protein>
<dbReference type="Gene3D" id="3.40.50.2020">
    <property type="match status" value="1"/>
</dbReference>
<proteinExistence type="predicted"/>
<dbReference type="GO" id="GO:0052657">
    <property type="term" value="F:guanine phosphoribosyltransferase activity"/>
    <property type="evidence" value="ECO:0007669"/>
    <property type="project" value="RHEA"/>
</dbReference>
<dbReference type="Proteomes" id="UP000325372">
    <property type="component" value="Unassembled WGS sequence"/>
</dbReference>
<feature type="transmembrane region" description="Helical" evidence="3">
    <location>
        <begin position="48"/>
        <end position="66"/>
    </location>
</feature>
<dbReference type="Pfam" id="PF00156">
    <property type="entry name" value="Pribosyltran"/>
    <property type="match status" value="1"/>
</dbReference>
<accession>A0A5N0TF69</accession>
<dbReference type="InterPro" id="IPR050408">
    <property type="entry name" value="HGPRT"/>
</dbReference>
<dbReference type="EC" id="2.4.2.8" evidence="5"/>
<organism evidence="5 6">
    <name type="scientific">Marinihelvus fidelis</name>
    <dbReference type="NCBI Taxonomy" id="2613842"/>
    <lineage>
        <taxon>Bacteria</taxon>
        <taxon>Pseudomonadati</taxon>
        <taxon>Pseudomonadota</taxon>
        <taxon>Gammaproteobacteria</taxon>
        <taxon>Chromatiales</taxon>
        <taxon>Wenzhouxiangellaceae</taxon>
        <taxon>Marinihelvus</taxon>
    </lineage>
</organism>
<keyword evidence="5" id="KW-0328">Glycosyltransferase</keyword>
<dbReference type="GO" id="GO:0004422">
    <property type="term" value="F:hypoxanthine phosphoribosyltransferase activity"/>
    <property type="evidence" value="ECO:0007669"/>
    <property type="project" value="TreeGrafter"/>
</dbReference>
<dbReference type="RefSeq" id="WP_150862819.1">
    <property type="nucleotide sequence ID" value="NZ_VYXP01000002.1"/>
</dbReference>
<keyword evidence="3" id="KW-0812">Transmembrane</keyword>
<reference evidence="5 6" key="1">
    <citation type="submission" date="2019-09" db="EMBL/GenBank/DDBJ databases">
        <title>Wenzhouxiangella sp. Genome sequencing and assembly.</title>
        <authorList>
            <person name="Zhang R."/>
        </authorList>
    </citation>
    <scope>NUCLEOTIDE SEQUENCE [LARGE SCALE GENOMIC DNA]</scope>
    <source>
        <strain evidence="5 6">W260</strain>
    </source>
</reference>
<name>A0A5N0TF69_9GAMM</name>
<dbReference type="GO" id="GO:0032264">
    <property type="term" value="P:IMP salvage"/>
    <property type="evidence" value="ECO:0007669"/>
    <property type="project" value="TreeGrafter"/>
</dbReference>
<dbReference type="SUPFAM" id="SSF53271">
    <property type="entry name" value="PRTase-like"/>
    <property type="match status" value="1"/>
</dbReference>
<evidence type="ECO:0000256" key="2">
    <source>
        <dbReference type="ARBA" id="ARBA00049402"/>
    </source>
</evidence>
<evidence type="ECO:0000256" key="3">
    <source>
        <dbReference type="SAM" id="Phobius"/>
    </source>
</evidence>
<dbReference type="CDD" id="cd06223">
    <property type="entry name" value="PRTases_typeI"/>
    <property type="match status" value="1"/>
</dbReference>
<dbReference type="GO" id="GO:0032263">
    <property type="term" value="P:GMP salvage"/>
    <property type="evidence" value="ECO:0007669"/>
    <property type="project" value="TreeGrafter"/>
</dbReference>
<keyword evidence="5" id="KW-0808">Transferase</keyword>
<dbReference type="PANTHER" id="PTHR43340">
    <property type="entry name" value="HYPOXANTHINE-GUANINE PHOSPHORIBOSYLTRANSFERASE"/>
    <property type="match status" value="1"/>
</dbReference>
<dbReference type="GO" id="GO:0006178">
    <property type="term" value="P:guanine salvage"/>
    <property type="evidence" value="ECO:0007669"/>
    <property type="project" value="TreeGrafter"/>
</dbReference>
<dbReference type="InterPro" id="IPR029057">
    <property type="entry name" value="PRTase-like"/>
</dbReference>
<dbReference type="PANTHER" id="PTHR43340:SF1">
    <property type="entry name" value="HYPOXANTHINE PHOSPHORIBOSYLTRANSFERASE"/>
    <property type="match status" value="1"/>
</dbReference>
<sequence length="188" mass="20651">MGLTDNGRHPNPVALLESADVVHDREAVSAAMDALGAAVNAHYGDRPIVLIGVMTGAILPMAWLATRLAMPVVMDFVHATRYRGGLHGDELEYRVPPRMALDGKDVLVVDDIFDEGHTLAAIRGSLEKRGAATVKTAVLARKLHDRGLDREWCDFVGLDVPDRYVFGCGMDAYEEWRQLDRIMALAED</sequence>
<keyword evidence="3" id="KW-0472">Membrane</keyword>
<dbReference type="GO" id="GO:0046100">
    <property type="term" value="P:hypoxanthine metabolic process"/>
    <property type="evidence" value="ECO:0007669"/>
    <property type="project" value="TreeGrafter"/>
</dbReference>
<keyword evidence="3" id="KW-1133">Transmembrane helix</keyword>
<evidence type="ECO:0000256" key="1">
    <source>
        <dbReference type="ARBA" id="ARBA00048811"/>
    </source>
</evidence>